<evidence type="ECO:0000256" key="4">
    <source>
        <dbReference type="ARBA" id="ARBA00011738"/>
    </source>
</evidence>
<keyword evidence="15" id="KW-1185">Reference proteome</keyword>
<sequence length="213" mass="24791">MNKDISSLRKEYTKLSLDVNDVDKNPLNTFNKWFDEALKSEVIEPNAMSLATVDKNGIPANRIVLLKEVDKGFVFYTNYQSDKGRELEVNPVASINFFWPELERQVRIQGNVEKVSEEMSTKYFQSRPKESQIGAWTSPQSTAIKNRAILEQRAKELAEKYKNDGVLPKPKQWGGYRVNPFHIEFWQGRPSRLHDRISYTLIDNQWKINRLAP</sequence>
<accession>A0A974WI49</accession>
<comment type="function">
    <text evidence="9">Catalyzes the oxidation of either pyridoxine 5'-phosphate (PNP) or pyridoxamine 5'-phosphate (PMP) into pyridoxal 5'-phosphate (PLP).</text>
</comment>
<feature type="binding site" evidence="9 10">
    <location>
        <position position="127"/>
    </location>
    <ligand>
        <name>substrate</name>
    </ligand>
</feature>
<feature type="binding site" evidence="9 10">
    <location>
        <position position="131"/>
    </location>
    <ligand>
        <name>substrate</name>
    </ligand>
</feature>
<comment type="caution">
    <text evidence="9">Lacks conserved residue(s) required for the propagation of feature annotation.</text>
</comment>
<comment type="catalytic activity">
    <reaction evidence="9">
        <text>pyridoxamine 5'-phosphate + O2 + H2O = pyridoxal 5'-phosphate + H2O2 + NH4(+)</text>
        <dbReference type="Rhea" id="RHEA:15817"/>
        <dbReference type="ChEBI" id="CHEBI:15377"/>
        <dbReference type="ChEBI" id="CHEBI:15379"/>
        <dbReference type="ChEBI" id="CHEBI:16240"/>
        <dbReference type="ChEBI" id="CHEBI:28938"/>
        <dbReference type="ChEBI" id="CHEBI:58451"/>
        <dbReference type="ChEBI" id="CHEBI:597326"/>
        <dbReference type="EC" id="1.4.3.5"/>
    </reaction>
</comment>
<feature type="domain" description="Pyridoxamine 5'-phosphate oxidase N-terminal" evidence="12">
    <location>
        <begin position="34"/>
        <end position="158"/>
    </location>
</feature>
<dbReference type="Pfam" id="PF01243">
    <property type="entry name" value="PNPOx_N"/>
    <property type="match status" value="1"/>
</dbReference>
<evidence type="ECO:0000256" key="10">
    <source>
        <dbReference type="PIRSR" id="PIRSR000190-1"/>
    </source>
</evidence>
<dbReference type="GO" id="GO:0004733">
    <property type="term" value="F:pyridoxamine phosphate oxidase activity"/>
    <property type="evidence" value="ECO:0007669"/>
    <property type="project" value="UniProtKB-UniRule"/>
</dbReference>
<name>A0A974WI49_9BACT</name>
<feature type="binding site" evidence="9 11">
    <location>
        <position position="196"/>
    </location>
    <ligand>
        <name>FMN</name>
        <dbReference type="ChEBI" id="CHEBI:58210"/>
    </ligand>
</feature>
<dbReference type="GO" id="GO:0010181">
    <property type="term" value="F:FMN binding"/>
    <property type="evidence" value="ECO:0007669"/>
    <property type="project" value="UniProtKB-UniRule"/>
</dbReference>
<feature type="binding site" evidence="9 11">
    <location>
        <position position="186"/>
    </location>
    <ligand>
        <name>FMN</name>
        <dbReference type="ChEBI" id="CHEBI:58210"/>
    </ligand>
</feature>
<dbReference type="Pfam" id="PF10590">
    <property type="entry name" value="PNP_phzG_C"/>
    <property type="match status" value="1"/>
</dbReference>
<feature type="binding site" evidence="9 11">
    <location>
        <begin position="76"/>
        <end position="77"/>
    </location>
    <ligand>
        <name>FMN</name>
        <dbReference type="ChEBI" id="CHEBI:58210"/>
    </ligand>
</feature>
<comment type="similarity">
    <text evidence="3 9">Belongs to the pyridoxamine 5'-phosphate oxidase family.</text>
</comment>
<dbReference type="SUPFAM" id="SSF50475">
    <property type="entry name" value="FMN-binding split barrel"/>
    <property type="match status" value="1"/>
</dbReference>
<feature type="binding site" evidence="10">
    <location>
        <begin position="9"/>
        <end position="12"/>
    </location>
    <ligand>
        <name>substrate</name>
    </ligand>
</feature>
<evidence type="ECO:0000256" key="9">
    <source>
        <dbReference type="HAMAP-Rule" id="MF_01629"/>
    </source>
</evidence>
<comment type="subunit">
    <text evidence="4 9">Homodimer.</text>
</comment>
<dbReference type="InterPro" id="IPR011576">
    <property type="entry name" value="Pyridox_Oxase_N"/>
</dbReference>
<dbReference type="PANTHER" id="PTHR10851">
    <property type="entry name" value="PYRIDOXINE-5-PHOSPHATE OXIDASE"/>
    <property type="match status" value="1"/>
</dbReference>
<evidence type="ECO:0000256" key="7">
    <source>
        <dbReference type="ARBA" id="ARBA00023002"/>
    </source>
</evidence>
<gene>
    <name evidence="9 14" type="primary">pdxH</name>
    <name evidence="14" type="ORF">JR347_13255</name>
</gene>
<feature type="binding site" evidence="9 10">
    <location>
        <position position="123"/>
    </location>
    <ligand>
        <name>substrate</name>
    </ligand>
</feature>
<comment type="cofactor">
    <cofactor evidence="9 11">
        <name>FMN</name>
        <dbReference type="ChEBI" id="CHEBI:58210"/>
    </cofactor>
    <text evidence="9 11">Binds 1 FMN per subunit.</text>
</comment>
<evidence type="ECO:0000256" key="6">
    <source>
        <dbReference type="ARBA" id="ARBA00022643"/>
    </source>
</evidence>
<proteinExistence type="inferred from homology"/>
<dbReference type="KEGG" id="fuv:JR347_13255"/>
<feature type="binding site" evidence="9 11">
    <location>
        <begin position="62"/>
        <end position="67"/>
    </location>
    <ligand>
        <name>FMN</name>
        <dbReference type="ChEBI" id="CHEBI:58210"/>
    </ligand>
</feature>
<feature type="binding site" evidence="9 11">
    <location>
        <position position="83"/>
    </location>
    <ligand>
        <name>FMN</name>
        <dbReference type="ChEBI" id="CHEBI:58210"/>
    </ligand>
</feature>
<dbReference type="InterPro" id="IPR019576">
    <property type="entry name" value="Pyridoxamine_oxidase_dimer_C"/>
</dbReference>
<dbReference type="Gene3D" id="2.30.110.10">
    <property type="entry name" value="Electron Transport, Fmn-binding Protein, Chain A"/>
    <property type="match status" value="1"/>
</dbReference>
<organism evidence="14 15">
    <name type="scientific">Fulvivirga lutea</name>
    <dbReference type="NCBI Taxonomy" id="2810512"/>
    <lineage>
        <taxon>Bacteria</taxon>
        <taxon>Pseudomonadati</taxon>
        <taxon>Bacteroidota</taxon>
        <taxon>Cytophagia</taxon>
        <taxon>Cytophagales</taxon>
        <taxon>Fulvivirgaceae</taxon>
        <taxon>Fulvivirga</taxon>
    </lineage>
</organism>
<protein>
    <recommendedName>
        <fullName evidence="9">Pyridoxine/pyridoxamine 5'-phosphate oxidase</fullName>
        <ecNumber evidence="9">1.4.3.5</ecNumber>
    </recommendedName>
    <alternativeName>
        <fullName evidence="9">PNP/PMP oxidase</fullName>
        <shortName evidence="9">PNPOx</shortName>
    </alternativeName>
    <alternativeName>
        <fullName evidence="9">Pyridoxal 5'-phosphate synthase</fullName>
    </alternativeName>
</protein>
<keyword evidence="8 9" id="KW-0664">Pyridoxine biosynthesis</keyword>
<dbReference type="NCBIfam" id="TIGR00558">
    <property type="entry name" value="pdxH"/>
    <property type="match status" value="1"/>
</dbReference>
<evidence type="ECO:0000259" key="12">
    <source>
        <dbReference type="Pfam" id="PF01243"/>
    </source>
</evidence>
<dbReference type="HAMAP" id="MF_01629">
    <property type="entry name" value="PdxH"/>
    <property type="match status" value="1"/>
</dbReference>
<evidence type="ECO:0000256" key="3">
    <source>
        <dbReference type="ARBA" id="ARBA00007301"/>
    </source>
</evidence>
<reference evidence="14" key="1">
    <citation type="submission" date="2021-02" db="EMBL/GenBank/DDBJ databases">
        <title>Fulvivirga sp. S481 isolated from sea water.</title>
        <authorList>
            <person name="Bae S.S."/>
            <person name="Baek K."/>
        </authorList>
    </citation>
    <scope>NUCLEOTIDE SEQUENCE</scope>
    <source>
        <strain evidence="14">S481</strain>
    </source>
</reference>
<evidence type="ECO:0000256" key="2">
    <source>
        <dbReference type="ARBA" id="ARBA00005037"/>
    </source>
</evidence>
<dbReference type="AlphaFoldDB" id="A0A974WI49"/>
<evidence type="ECO:0000256" key="11">
    <source>
        <dbReference type="PIRSR" id="PIRSR000190-2"/>
    </source>
</evidence>
<keyword evidence="7 9" id="KW-0560">Oxidoreductase</keyword>
<comment type="catalytic activity">
    <reaction evidence="9">
        <text>pyridoxine 5'-phosphate + O2 = pyridoxal 5'-phosphate + H2O2</text>
        <dbReference type="Rhea" id="RHEA:15149"/>
        <dbReference type="ChEBI" id="CHEBI:15379"/>
        <dbReference type="ChEBI" id="CHEBI:16240"/>
        <dbReference type="ChEBI" id="CHEBI:58589"/>
        <dbReference type="ChEBI" id="CHEBI:597326"/>
        <dbReference type="EC" id="1.4.3.5"/>
    </reaction>
</comment>
<evidence type="ECO:0000256" key="5">
    <source>
        <dbReference type="ARBA" id="ARBA00022630"/>
    </source>
</evidence>
<dbReference type="EMBL" id="CP070608">
    <property type="protein sequence ID" value="QSE96560.1"/>
    <property type="molecule type" value="Genomic_DNA"/>
</dbReference>
<evidence type="ECO:0000259" key="13">
    <source>
        <dbReference type="Pfam" id="PF10590"/>
    </source>
</evidence>
<dbReference type="Proteomes" id="UP000662783">
    <property type="component" value="Chromosome"/>
</dbReference>
<keyword evidence="6 9" id="KW-0288">FMN</keyword>
<feature type="binding site" evidence="9 10">
    <location>
        <begin position="192"/>
        <end position="194"/>
    </location>
    <ligand>
        <name>substrate</name>
    </ligand>
</feature>
<dbReference type="GO" id="GO:0008615">
    <property type="term" value="P:pyridoxine biosynthetic process"/>
    <property type="evidence" value="ECO:0007669"/>
    <property type="project" value="UniProtKB-UniRule"/>
</dbReference>
<feature type="binding site" evidence="9 10">
    <location>
        <position position="67"/>
    </location>
    <ligand>
        <name>substrate</name>
    </ligand>
</feature>
<dbReference type="RefSeq" id="WP_205721074.1">
    <property type="nucleotide sequence ID" value="NZ_CP070608.1"/>
</dbReference>
<dbReference type="InterPro" id="IPR012349">
    <property type="entry name" value="Split_barrel_FMN-bd"/>
</dbReference>
<keyword evidence="5 9" id="KW-0285">Flavoprotein</keyword>
<evidence type="ECO:0000256" key="1">
    <source>
        <dbReference type="ARBA" id="ARBA00004738"/>
    </source>
</evidence>
<dbReference type="PROSITE" id="PS01064">
    <property type="entry name" value="PYRIDOX_OXIDASE"/>
    <property type="match status" value="1"/>
</dbReference>
<evidence type="ECO:0000313" key="15">
    <source>
        <dbReference type="Proteomes" id="UP000662783"/>
    </source>
</evidence>
<dbReference type="PIRSF" id="PIRSF000190">
    <property type="entry name" value="Pyd_amn-ph_oxd"/>
    <property type="match status" value="1"/>
</dbReference>
<dbReference type="InterPro" id="IPR000659">
    <property type="entry name" value="Pyridox_Oxase"/>
</dbReference>
<feature type="domain" description="Pyridoxine 5'-phosphate oxidase dimerisation C-terminal" evidence="13">
    <location>
        <begin position="173"/>
        <end position="213"/>
    </location>
</feature>
<dbReference type="NCBIfam" id="NF004231">
    <property type="entry name" value="PRK05679.1"/>
    <property type="match status" value="1"/>
</dbReference>
<dbReference type="PANTHER" id="PTHR10851:SF0">
    <property type="entry name" value="PYRIDOXINE-5'-PHOSPHATE OXIDASE"/>
    <property type="match status" value="1"/>
</dbReference>
<comment type="pathway">
    <text evidence="1 9">Cofactor metabolism; pyridoxal 5'-phosphate salvage; pyridoxal 5'-phosphate from pyridoxamine 5'-phosphate: step 1/1.</text>
</comment>
<dbReference type="InterPro" id="IPR019740">
    <property type="entry name" value="Pyridox_Oxase_CS"/>
</dbReference>
<feature type="binding site" evidence="9 11">
    <location>
        <position position="105"/>
    </location>
    <ligand>
        <name>FMN</name>
        <dbReference type="ChEBI" id="CHEBI:58210"/>
    </ligand>
</feature>
<evidence type="ECO:0000256" key="8">
    <source>
        <dbReference type="ARBA" id="ARBA00023096"/>
    </source>
</evidence>
<dbReference type="EC" id="1.4.3.5" evidence="9"/>
<comment type="pathway">
    <text evidence="2 9">Cofactor metabolism; pyridoxal 5'-phosphate salvage; pyridoxal 5'-phosphate from pyridoxine 5'-phosphate: step 1/1.</text>
</comment>
<dbReference type="FunFam" id="2.30.110.10:FF:000005">
    <property type="entry name" value="NAD(P)H-hydrate epimerase"/>
    <property type="match status" value="1"/>
</dbReference>
<feature type="binding site" evidence="9 11">
    <location>
        <begin position="140"/>
        <end position="141"/>
    </location>
    <ligand>
        <name>FMN</name>
        <dbReference type="ChEBI" id="CHEBI:58210"/>
    </ligand>
</feature>
<evidence type="ECO:0000313" key="14">
    <source>
        <dbReference type="EMBL" id="QSE96560.1"/>
    </source>
</evidence>